<proteinExistence type="predicted"/>
<sequence length="59" mass="6769">MKAVRIRQLEKLVRALQADGYTVNPIMRPFCKRLLITINLSPGEAEDIMAKWNDLKGIE</sequence>
<name>X1A606_9ZZZZ</name>
<gene>
    <name evidence="1" type="ORF">S01H4_31077</name>
</gene>
<dbReference type="AlphaFoldDB" id="X1A606"/>
<accession>X1A606</accession>
<comment type="caution">
    <text evidence="1">The sequence shown here is derived from an EMBL/GenBank/DDBJ whole genome shotgun (WGS) entry which is preliminary data.</text>
</comment>
<reference evidence="1" key="1">
    <citation type="journal article" date="2014" name="Front. Microbiol.">
        <title>High frequency of phylogenetically diverse reductive dehalogenase-homologous genes in deep subseafloor sedimentary metagenomes.</title>
        <authorList>
            <person name="Kawai M."/>
            <person name="Futagami T."/>
            <person name="Toyoda A."/>
            <person name="Takaki Y."/>
            <person name="Nishi S."/>
            <person name="Hori S."/>
            <person name="Arai W."/>
            <person name="Tsubouchi T."/>
            <person name="Morono Y."/>
            <person name="Uchiyama I."/>
            <person name="Ito T."/>
            <person name="Fujiyama A."/>
            <person name="Inagaki F."/>
            <person name="Takami H."/>
        </authorList>
    </citation>
    <scope>NUCLEOTIDE SEQUENCE</scope>
    <source>
        <strain evidence="1">Expedition CK06-06</strain>
    </source>
</reference>
<dbReference type="EMBL" id="BART01016105">
    <property type="protein sequence ID" value="GAG77565.1"/>
    <property type="molecule type" value="Genomic_DNA"/>
</dbReference>
<evidence type="ECO:0000313" key="1">
    <source>
        <dbReference type="EMBL" id="GAG77565.1"/>
    </source>
</evidence>
<organism evidence="1">
    <name type="scientific">marine sediment metagenome</name>
    <dbReference type="NCBI Taxonomy" id="412755"/>
    <lineage>
        <taxon>unclassified sequences</taxon>
        <taxon>metagenomes</taxon>
        <taxon>ecological metagenomes</taxon>
    </lineage>
</organism>
<protein>
    <submittedName>
        <fullName evidence="1">Uncharacterized protein</fullName>
    </submittedName>
</protein>